<evidence type="ECO:0000313" key="4">
    <source>
        <dbReference type="Proteomes" id="UP000278807"/>
    </source>
</evidence>
<name>A0A158QGK8_RODNA</name>
<dbReference type="EMBL" id="UZAE01000058">
    <property type="protein sequence ID" value="VDN96115.1"/>
    <property type="molecule type" value="Genomic_DNA"/>
</dbReference>
<sequence length="197" mass="22512">MLTLSILHFSLAGTSLAIRFSLMANFVRKFDENFEDLACCFSCVSLAFDFEAHQLWCFLTCFFLESVDSDEEYVNFDAEDEVEVRDSADEDLEDLEEVREEFDDERDVEEDVVDGAKMGDVERDELADDPERSDSTLCFYKALLVDAHPKTRLYYFLFAQVLLFSLRYLSKHIGQSLSCDPLSGNKSLQIGALALID</sequence>
<gene>
    <name evidence="3" type="ORF">HNAJ_LOCUS256</name>
</gene>
<feature type="chain" id="PRO_5043135403" evidence="2">
    <location>
        <begin position="18"/>
        <end position="197"/>
    </location>
</feature>
<dbReference type="WBParaSite" id="HNAJ_0000025501-mRNA-1">
    <property type="protein sequence ID" value="HNAJ_0000025501-mRNA-1"/>
    <property type="gene ID" value="HNAJ_0000025501"/>
</dbReference>
<evidence type="ECO:0000313" key="5">
    <source>
        <dbReference type="WBParaSite" id="HNAJ_0000025501-mRNA-1"/>
    </source>
</evidence>
<keyword evidence="2" id="KW-0732">Signal</keyword>
<feature type="signal peptide" evidence="2">
    <location>
        <begin position="1"/>
        <end position="17"/>
    </location>
</feature>
<evidence type="ECO:0000256" key="2">
    <source>
        <dbReference type="SAM" id="SignalP"/>
    </source>
</evidence>
<dbReference type="AlphaFoldDB" id="A0A158QGK8"/>
<evidence type="ECO:0000256" key="1">
    <source>
        <dbReference type="SAM" id="Coils"/>
    </source>
</evidence>
<keyword evidence="4" id="KW-1185">Reference proteome</keyword>
<accession>A0A158QGK8</accession>
<reference evidence="3 4" key="2">
    <citation type="submission" date="2018-11" db="EMBL/GenBank/DDBJ databases">
        <authorList>
            <consortium name="Pathogen Informatics"/>
        </authorList>
    </citation>
    <scope>NUCLEOTIDE SEQUENCE [LARGE SCALE GENOMIC DNA]</scope>
</reference>
<organism evidence="5">
    <name type="scientific">Rodentolepis nana</name>
    <name type="common">Dwarf tapeworm</name>
    <name type="synonym">Hymenolepis nana</name>
    <dbReference type="NCBI Taxonomy" id="102285"/>
    <lineage>
        <taxon>Eukaryota</taxon>
        <taxon>Metazoa</taxon>
        <taxon>Spiralia</taxon>
        <taxon>Lophotrochozoa</taxon>
        <taxon>Platyhelminthes</taxon>
        <taxon>Cestoda</taxon>
        <taxon>Eucestoda</taxon>
        <taxon>Cyclophyllidea</taxon>
        <taxon>Hymenolepididae</taxon>
        <taxon>Rodentolepis</taxon>
    </lineage>
</organism>
<reference evidence="5" key="1">
    <citation type="submission" date="2016-04" db="UniProtKB">
        <authorList>
            <consortium name="WormBaseParasite"/>
        </authorList>
    </citation>
    <scope>IDENTIFICATION</scope>
</reference>
<proteinExistence type="predicted"/>
<feature type="coiled-coil region" evidence="1">
    <location>
        <begin position="78"/>
        <end position="112"/>
    </location>
</feature>
<evidence type="ECO:0000313" key="3">
    <source>
        <dbReference type="EMBL" id="VDN96115.1"/>
    </source>
</evidence>
<dbReference type="Proteomes" id="UP000278807">
    <property type="component" value="Unassembled WGS sequence"/>
</dbReference>
<keyword evidence="1" id="KW-0175">Coiled coil</keyword>
<protein>
    <submittedName>
        <fullName evidence="5">CBF domain-containing protein</fullName>
    </submittedName>
</protein>